<protein>
    <submittedName>
        <fullName evidence="5">3-keto-5-aminohexanoate cleavage protein</fullName>
    </submittedName>
</protein>
<evidence type="ECO:0000313" key="5">
    <source>
        <dbReference type="EMBL" id="MDN3714173.1"/>
    </source>
</evidence>
<keyword evidence="3" id="KW-0479">Metal-binding</keyword>
<dbReference type="Pfam" id="PF05853">
    <property type="entry name" value="BKACE"/>
    <property type="match status" value="1"/>
</dbReference>
<dbReference type="PANTHER" id="PTHR37418:SF2">
    <property type="entry name" value="3-KETO-5-AMINOHEXANOATE CLEAVAGE ENZYME"/>
    <property type="match status" value="1"/>
</dbReference>
<dbReference type="Proteomes" id="UP001243846">
    <property type="component" value="Unassembled WGS sequence"/>
</dbReference>
<proteinExistence type="predicted"/>
<evidence type="ECO:0000256" key="2">
    <source>
        <dbReference type="ARBA" id="ARBA00022679"/>
    </source>
</evidence>
<sequence>MLAPNGARKTKADHPRLPVTVAEVIEETRAAIAAGADGLHAHIRDAEGKHSLDAGLYRELLAETDRAFPGFFVQITTEAVGQYSAQVQRDLVRDLRPKQVSIGMREILSDGDEAATADLFAFCKVEGIGVQHILYSEEECREFIALHDKLVIPDEVPQILHVLGRYSVGQVSDPTDVARRAAHFADRKVDWGLCAFGQSETDCLIAALALGGKARIGFENNLHHPDGRLADSNAARVADLVARLG</sequence>
<accession>A0ABT8DEK9</accession>
<evidence type="ECO:0000256" key="4">
    <source>
        <dbReference type="ARBA" id="ARBA00022833"/>
    </source>
</evidence>
<reference evidence="6" key="1">
    <citation type="journal article" date="2019" name="Int. J. Syst. Evol. Microbiol.">
        <title>The Global Catalogue of Microorganisms (GCM) 10K type strain sequencing project: providing services to taxonomists for standard genome sequencing and annotation.</title>
        <authorList>
            <consortium name="The Broad Institute Genomics Platform"/>
            <consortium name="The Broad Institute Genome Sequencing Center for Infectious Disease"/>
            <person name="Wu L."/>
            <person name="Ma J."/>
        </authorList>
    </citation>
    <scope>NUCLEOTIDE SEQUENCE [LARGE SCALE GENOMIC DNA]</scope>
    <source>
        <strain evidence="6">CECT 8482</strain>
    </source>
</reference>
<comment type="caution">
    <text evidence="5">The sequence shown here is derived from an EMBL/GenBank/DDBJ whole genome shotgun (WGS) entry which is preliminary data.</text>
</comment>
<comment type="cofactor">
    <cofactor evidence="1">
        <name>Zn(2+)</name>
        <dbReference type="ChEBI" id="CHEBI:29105"/>
    </cofactor>
</comment>
<dbReference type="InterPro" id="IPR008567">
    <property type="entry name" value="BKACE"/>
</dbReference>
<dbReference type="InterPro" id="IPR013785">
    <property type="entry name" value="Aldolase_TIM"/>
</dbReference>
<dbReference type="Gene3D" id="3.20.20.70">
    <property type="entry name" value="Aldolase class I"/>
    <property type="match status" value="1"/>
</dbReference>
<gene>
    <name evidence="5" type="ORF">QWZ10_24550</name>
</gene>
<dbReference type="EMBL" id="JAUFRC010000003">
    <property type="protein sequence ID" value="MDN3714173.1"/>
    <property type="molecule type" value="Genomic_DNA"/>
</dbReference>
<evidence type="ECO:0000256" key="3">
    <source>
        <dbReference type="ARBA" id="ARBA00022723"/>
    </source>
</evidence>
<name>A0ABT8DEK9_9RHOB</name>
<keyword evidence="2" id="KW-0808">Transferase</keyword>
<keyword evidence="4" id="KW-0862">Zinc</keyword>
<organism evidence="5 6">
    <name type="scientific">Paracoccus cavernae</name>
    <dbReference type="NCBI Taxonomy" id="1571207"/>
    <lineage>
        <taxon>Bacteria</taxon>
        <taxon>Pseudomonadati</taxon>
        <taxon>Pseudomonadota</taxon>
        <taxon>Alphaproteobacteria</taxon>
        <taxon>Rhodobacterales</taxon>
        <taxon>Paracoccaceae</taxon>
        <taxon>Paracoccus</taxon>
    </lineage>
</organism>
<evidence type="ECO:0000313" key="6">
    <source>
        <dbReference type="Proteomes" id="UP001243846"/>
    </source>
</evidence>
<dbReference type="PANTHER" id="PTHR37418">
    <property type="entry name" value="3-KETO-5-AMINOHEXANOATE CLEAVAGE ENZYME-RELATED"/>
    <property type="match status" value="1"/>
</dbReference>
<evidence type="ECO:0000256" key="1">
    <source>
        <dbReference type="ARBA" id="ARBA00001947"/>
    </source>
</evidence>
<keyword evidence="6" id="KW-1185">Reference proteome</keyword>
<dbReference type="RefSeq" id="WP_377787837.1">
    <property type="nucleotide sequence ID" value="NZ_JBHUOC010000002.1"/>
</dbReference>